<keyword evidence="1 5" id="KW-0479">Metal-binding</keyword>
<accession>A0A8H6TUK2</accession>
<dbReference type="SMART" id="SM00132">
    <property type="entry name" value="LIM"/>
    <property type="match status" value="1"/>
</dbReference>
<dbReference type="GO" id="GO:0003712">
    <property type="term" value="F:transcription coregulator activity"/>
    <property type="evidence" value="ECO:0007669"/>
    <property type="project" value="TreeGrafter"/>
</dbReference>
<evidence type="ECO:0000313" key="8">
    <source>
        <dbReference type="EMBL" id="KAF7323092.1"/>
    </source>
</evidence>
<reference evidence="8" key="1">
    <citation type="submission" date="2020-05" db="EMBL/GenBank/DDBJ databases">
        <title>Mycena genomes resolve the evolution of fungal bioluminescence.</title>
        <authorList>
            <person name="Tsai I.J."/>
        </authorList>
    </citation>
    <scope>NUCLEOTIDE SEQUENCE</scope>
    <source>
        <strain evidence="8">110903Hualien_Pintung</strain>
    </source>
</reference>
<keyword evidence="9" id="KW-1185">Reference proteome</keyword>
<feature type="domain" description="LIM zinc-binding" evidence="7">
    <location>
        <begin position="567"/>
        <end position="630"/>
    </location>
</feature>
<feature type="compositionally biased region" description="Polar residues" evidence="6">
    <location>
        <begin position="113"/>
        <end position="126"/>
    </location>
</feature>
<dbReference type="EMBL" id="JACAZE010000001">
    <property type="protein sequence ID" value="KAF7323092.1"/>
    <property type="molecule type" value="Genomic_DNA"/>
</dbReference>
<dbReference type="GO" id="GO:0005634">
    <property type="term" value="C:nucleus"/>
    <property type="evidence" value="ECO:0007669"/>
    <property type="project" value="TreeGrafter"/>
</dbReference>
<dbReference type="PANTHER" id="PTHR24205:SF16">
    <property type="entry name" value="GH01042P-RELATED"/>
    <property type="match status" value="1"/>
</dbReference>
<dbReference type="Pfam" id="PF00412">
    <property type="entry name" value="LIM"/>
    <property type="match status" value="1"/>
</dbReference>
<gene>
    <name evidence="8" type="ORF">HMN09_00089300</name>
</gene>
<keyword evidence="2" id="KW-0677">Repeat</keyword>
<dbReference type="InterPro" id="IPR001781">
    <property type="entry name" value="Znf_LIM"/>
</dbReference>
<dbReference type="OrthoDB" id="1112565at2759"/>
<dbReference type="SUPFAM" id="SSF57716">
    <property type="entry name" value="Glucocorticoid receptor-like (DNA-binding domain)"/>
    <property type="match status" value="2"/>
</dbReference>
<name>A0A8H6TUK2_MYCCL</name>
<feature type="region of interest" description="Disordered" evidence="6">
    <location>
        <begin position="276"/>
        <end position="524"/>
    </location>
</feature>
<dbReference type="Proteomes" id="UP000613580">
    <property type="component" value="Unassembled WGS sequence"/>
</dbReference>
<dbReference type="PANTHER" id="PTHR24205">
    <property type="entry name" value="FOUR AND A HALF LIM DOMAINS PROTEIN"/>
    <property type="match status" value="1"/>
</dbReference>
<comment type="caution">
    <text evidence="8">The sequence shown here is derived from an EMBL/GenBank/DDBJ whole genome shotgun (WGS) entry which is preliminary data.</text>
</comment>
<dbReference type="AlphaFoldDB" id="A0A8H6TUK2"/>
<proteinExistence type="predicted"/>
<evidence type="ECO:0000256" key="1">
    <source>
        <dbReference type="ARBA" id="ARBA00022723"/>
    </source>
</evidence>
<evidence type="ECO:0000259" key="7">
    <source>
        <dbReference type="PROSITE" id="PS50023"/>
    </source>
</evidence>
<feature type="compositionally biased region" description="Low complexity" evidence="6">
    <location>
        <begin position="178"/>
        <end position="192"/>
    </location>
</feature>
<dbReference type="GO" id="GO:0046872">
    <property type="term" value="F:metal ion binding"/>
    <property type="evidence" value="ECO:0007669"/>
    <property type="project" value="UniProtKB-KW"/>
</dbReference>
<dbReference type="GO" id="GO:0030695">
    <property type="term" value="F:GTPase regulator activity"/>
    <property type="evidence" value="ECO:0007669"/>
    <property type="project" value="UniProtKB-ARBA"/>
</dbReference>
<feature type="compositionally biased region" description="Low complexity" evidence="6">
    <location>
        <begin position="428"/>
        <end position="442"/>
    </location>
</feature>
<feature type="compositionally biased region" description="Low complexity" evidence="6">
    <location>
        <begin position="477"/>
        <end position="488"/>
    </location>
</feature>
<evidence type="ECO:0000256" key="5">
    <source>
        <dbReference type="PROSITE-ProRule" id="PRU00125"/>
    </source>
</evidence>
<organism evidence="8 9">
    <name type="scientific">Mycena chlorophos</name>
    <name type="common">Agaric fungus</name>
    <name type="synonym">Agaricus chlorophos</name>
    <dbReference type="NCBI Taxonomy" id="658473"/>
    <lineage>
        <taxon>Eukaryota</taxon>
        <taxon>Fungi</taxon>
        <taxon>Dikarya</taxon>
        <taxon>Basidiomycota</taxon>
        <taxon>Agaricomycotina</taxon>
        <taxon>Agaricomycetes</taxon>
        <taxon>Agaricomycetidae</taxon>
        <taxon>Agaricales</taxon>
        <taxon>Marasmiineae</taxon>
        <taxon>Mycenaceae</taxon>
        <taxon>Mycena</taxon>
    </lineage>
</organism>
<feature type="region of interest" description="Disordered" evidence="6">
    <location>
        <begin position="236"/>
        <end position="255"/>
    </location>
</feature>
<evidence type="ECO:0000313" key="9">
    <source>
        <dbReference type="Proteomes" id="UP000613580"/>
    </source>
</evidence>
<dbReference type="PROSITE" id="PS00478">
    <property type="entry name" value="LIM_DOMAIN_1"/>
    <property type="match status" value="1"/>
</dbReference>
<evidence type="ECO:0000256" key="3">
    <source>
        <dbReference type="ARBA" id="ARBA00022833"/>
    </source>
</evidence>
<feature type="compositionally biased region" description="Pro residues" evidence="6">
    <location>
        <begin position="85"/>
        <end position="98"/>
    </location>
</feature>
<feature type="region of interest" description="Disordered" evidence="6">
    <location>
        <begin position="50"/>
        <end position="216"/>
    </location>
</feature>
<protein>
    <recommendedName>
        <fullName evidence="7">LIM zinc-binding domain-containing protein</fullName>
    </recommendedName>
</protein>
<evidence type="ECO:0000256" key="4">
    <source>
        <dbReference type="ARBA" id="ARBA00023038"/>
    </source>
</evidence>
<evidence type="ECO:0000256" key="2">
    <source>
        <dbReference type="ARBA" id="ARBA00022737"/>
    </source>
</evidence>
<dbReference type="PROSITE" id="PS50023">
    <property type="entry name" value="LIM_DOMAIN_2"/>
    <property type="match status" value="1"/>
</dbReference>
<sequence>MLSMSSSSPQPAGRMSQVLPTVKCSSCQTQLSLDELGSHVCAVAPPLPVVSIPKPNSIPKPTISPGAATSLLPQRLQGLVKPPSAQQPPPAASPPRNNPPISERNAGPPASRSRPTVNTTAANKSTVPPRRSPLAREHPTNAHSDPDDDLRSPAPNFATRARSGSTSSELRSPAPNFASRARSGSNASSISSPVTARPVIDERSVNTQSGGAAGMAGVGRRGFAAAARAAMFTTAVPSPAASPAASRAVPPRNIDTSSSAYYAFRGIKKSCSLVFKATSSSTPPLSTSTGSSGSPAYPESPPQSPPRKMKNQFSSSKPKGSTSLSQSSESEYGGLAYADSDDDEGDSSLRRANERGAGSSSKAKPKNLDSSRTRVPSPPRDRGRYNRSGVDDDDRDYRRVDNRGAPAKDTASIRSRTRAQTPPRRNASLSDSDSGSDYGDSGLNDKRRDRSPADSYRRRASPEQPRARNGSSESGYSSRNRPNDNRSNTKPSSRNELAVGRDDRGSRSPSPSMRSTRNDDSRKDRVVRKPKVCLRCEKKIEDGKWVAMDGEKGGVLCEKCWKNMYLPKCRRCNLPIEKQAVSSSDGQLKGKYHRECFNCHVCHKPFPDKTFYVHDHKPLCAYHYHEANDSLCAAARYHPEHMLCEYPNGCKERLEEYWEAEEEADSRGWAKKTRAMKRTTRYIELGRR</sequence>
<feature type="compositionally biased region" description="Low complexity" evidence="6">
    <location>
        <begin position="278"/>
        <end position="297"/>
    </location>
</feature>
<dbReference type="CDD" id="cd09397">
    <property type="entry name" value="LIM1_UF1"/>
    <property type="match status" value="1"/>
</dbReference>
<keyword evidence="4 5" id="KW-0440">LIM domain</keyword>
<feature type="compositionally biased region" description="Low complexity" evidence="6">
    <location>
        <begin position="236"/>
        <end position="252"/>
    </location>
</feature>
<evidence type="ECO:0000256" key="6">
    <source>
        <dbReference type="SAM" id="MobiDB-lite"/>
    </source>
</evidence>
<feature type="compositionally biased region" description="Basic and acidic residues" evidence="6">
    <location>
        <begin position="443"/>
        <end position="461"/>
    </location>
</feature>
<dbReference type="Gene3D" id="2.10.110.10">
    <property type="entry name" value="Cysteine Rich Protein"/>
    <property type="match status" value="1"/>
</dbReference>
<feature type="compositionally biased region" description="Low complexity" evidence="6">
    <location>
        <begin position="314"/>
        <end position="330"/>
    </location>
</feature>
<keyword evidence="3 5" id="KW-0862">Zinc</keyword>